<organism evidence="2 3">
    <name type="scientific">Bactrocera dorsalis</name>
    <name type="common">Oriental fruit fly</name>
    <name type="synonym">Dacus dorsalis</name>
    <dbReference type="NCBI Taxonomy" id="27457"/>
    <lineage>
        <taxon>Eukaryota</taxon>
        <taxon>Metazoa</taxon>
        <taxon>Ecdysozoa</taxon>
        <taxon>Arthropoda</taxon>
        <taxon>Hexapoda</taxon>
        <taxon>Insecta</taxon>
        <taxon>Pterygota</taxon>
        <taxon>Neoptera</taxon>
        <taxon>Endopterygota</taxon>
        <taxon>Diptera</taxon>
        <taxon>Brachycera</taxon>
        <taxon>Muscomorpha</taxon>
        <taxon>Tephritoidea</taxon>
        <taxon>Tephritidae</taxon>
        <taxon>Bactrocera</taxon>
        <taxon>Bactrocera</taxon>
    </lineage>
</organism>
<dbReference type="RefSeq" id="XP_049313687.1">
    <property type="nucleotide sequence ID" value="XM_049457730.1"/>
</dbReference>
<feature type="compositionally biased region" description="Low complexity" evidence="1">
    <location>
        <begin position="9"/>
        <end position="18"/>
    </location>
</feature>
<reference evidence="3" key="1">
    <citation type="submission" date="2025-08" db="UniProtKB">
        <authorList>
            <consortium name="RefSeq"/>
        </authorList>
    </citation>
    <scope>IDENTIFICATION</scope>
    <source>
        <tissue evidence="3">Adult</tissue>
    </source>
</reference>
<protein>
    <submittedName>
        <fullName evidence="3">Microtubule-associated protein futsch-like</fullName>
    </submittedName>
</protein>
<keyword evidence="2" id="KW-1185">Reference proteome</keyword>
<feature type="compositionally biased region" description="Basic and acidic residues" evidence="1">
    <location>
        <begin position="1289"/>
        <end position="1310"/>
    </location>
</feature>
<dbReference type="GeneID" id="125778692"/>
<feature type="compositionally biased region" description="Basic and acidic residues" evidence="1">
    <location>
        <begin position="793"/>
        <end position="814"/>
    </location>
</feature>
<feature type="compositionally biased region" description="Basic and acidic residues" evidence="1">
    <location>
        <begin position="19"/>
        <end position="38"/>
    </location>
</feature>
<feature type="region of interest" description="Disordered" evidence="1">
    <location>
        <begin position="1"/>
        <end position="51"/>
    </location>
</feature>
<feature type="region of interest" description="Disordered" evidence="1">
    <location>
        <begin position="663"/>
        <end position="1843"/>
    </location>
</feature>
<feature type="compositionally biased region" description="Basic and acidic residues" evidence="1">
    <location>
        <begin position="196"/>
        <end position="216"/>
    </location>
</feature>
<evidence type="ECO:0000313" key="3">
    <source>
        <dbReference type="RefSeq" id="XP_049313687.1"/>
    </source>
</evidence>
<evidence type="ECO:0000256" key="1">
    <source>
        <dbReference type="SAM" id="MobiDB-lite"/>
    </source>
</evidence>
<gene>
    <name evidence="3" type="primary">LOC125778692</name>
</gene>
<proteinExistence type="predicted"/>
<feature type="region of interest" description="Disordered" evidence="1">
    <location>
        <begin position="196"/>
        <end position="227"/>
    </location>
</feature>
<sequence>MSGGSQIKTTITTAVTRTEMSHIHDTAYDKDSSQDRNGPKVTNDDASNTEQLKGRGDVKRKIIELENAKNIMPTSAIGKQKSLAEIGEKISAVKEVVKDFEDKLHDYSVETIPFKVRQRDPTPAHVDESVLERQILTDVDLALENLISHEPPAAEVKLSPVTAIETRLDNSDVPKEEICEKVCMKRKMFEVAKDETKSATKDEAESAFEHPMEKSPKAINLPSADSEDSGILPNVKDVVKTFEQKFASLQSSPLPARKQVVLANNEVDITYLGEQGLSQTDEIIAGSALPEHGAISTQARLDSSLGKEQVEQFSDPLVKKRKMSEINRDYDTSLIDQNTPNDNKKEVVSKVTDEPQVANNANDFIETICDKTEFPIEGTNVIDNSCFPMTDKEGADLTPDKHDTDTTSIKEYKLKIYETVENERKLEVCLGNLKQRKDSIENVKSSDETSTIKRFPVTLPLPISEKNESKEGINKIESSSKNEQDNISCEDLNINQLKLKTFSGPPVPLITTKNIEWTDEKIKRLETSDPHILPKQKDFRITSERKEVMTTEEYISSEHQNKIFHHKAITKEYTDNKLDEKIEHKINFRVQTNTIKDQTALLPTHSTNENKPEDTVFKDVQPDEKHKFSLDIAKPVSQVYYSEEIEEDYDKHMVTDMKKVFPLVPSVGKPDDKDTKDVQPISKPTDKPKSPLDIAKSVPHVYSSDESEDEFDKPKFADMKQALSLVSSVGKPDDKDTKDVQPISKPEDKPKSPLDIAKSVPHVYSSDESEEEFDKPKASDMKQVFSLEPSVGKPDDKDTKDVQPISKPKDKPKSPLDIAKSVPHVYSSDESEEELDKPKVADMKQALPLVPSVGKPDDKDTKDVQPISKPTDKPKSPLDIAKPVPHVYSSDESEEELDKPKLADMKQALPLVPSVGKPDDKDTKDVQPISKPTDKPKSPLDITKPVPHVYSSDESEEELDKPKLADMKQALPLVPSVGKPDDKDTKDVQPISKPTDKPKSPLDITKPVPHVYSSDESEEELDKPKLADMKQALPLVPSVGKPDDKDTKDVQPISKPTDKPKSPLDITKPVPHVYSSDESEEELDKPKLADMKQALPLVPSVGKPDDKDTKDVQPISKPTDKPKSPLDITKPVPHVYSSDESEEELDKPKLADMKQALPLVPSVGKPDDKGAKDVQPISKPTDKPKSPLDIAKPVPHVYSSDESQEDFDKPKLADMKQALPLVPSVGKPDDKDTKDVQPISKPTDKPKSPLDITKPVPHVYSSDESEEELDKPKLADMKQALPLVPSVGKPDDKDTKDVQPISKPEDKPKSPLDITKPVPHVYSSDESEDEFDKPKLADMKQALPLVPSVGKPDDKDTKDVQPISKPTDKPKSPLDITKPVPHVYSSDESEEELDKPKLADMKQALPLVPSVGKPDDKDTKDVQPISKPTDKPKSPLDITKPVPHVYSSDESEEELDKPKLADMKQALPVVPSVGKPDDKDTKDVQPISKPTDKPKSPLDITKPVPHVYSSDESDEDFDKPKPADMKQALPLVSSVGKPDDKDTKEVQPISKPTDKPKSPLDITKPVPHVYSSDESEDEFDKPKPADMKQALPLVSSVGKPDDKDTKDVQPISKPTDKPKSPLDITKPVPHVYSSDESEEELDKPKLADMKQALPLVPSVGKPDDKDTKDVQPISKPTDKPKSPLDITKPVPHVYSSDESDEDFDKPKPADMKQALPLVSSVGKPDDKDTKEVQPISKPTDKPKSPLDITKPVPHVYSSDESEEELDKPKLADMKQALPLVPSVGKPDDKDTKDIQPISKPTDKPKSPLDITKPVPHVYSSDESDEDFDKPKLRKSLTNLDSLI</sequence>
<accession>A0ABM3JWT8</accession>
<name>A0ABM3JWT8_BACDO</name>
<dbReference type="Proteomes" id="UP001652620">
    <property type="component" value="Chromosome 5"/>
</dbReference>
<evidence type="ECO:0000313" key="2">
    <source>
        <dbReference type="Proteomes" id="UP001652620"/>
    </source>
</evidence>
<feature type="compositionally biased region" description="Basic and acidic residues" evidence="1">
    <location>
        <begin position="731"/>
        <end position="752"/>
    </location>
</feature>